<reference evidence="11 12" key="1">
    <citation type="submission" date="2019-03" db="EMBL/GenBank/DDBJ databases">
        <authorList>
            <person name="Liu G."/>
        </authorList>
    </citation>
    <scope>NUCLEOTIDE SEQUENCE [LARGE SCALE GENOMIC DNA]</scope>
    <source>
        <strain evidence="11 12">DSM 19099</strain>
    </source>
</reference>
<dbReference type="GO" id="GO:0003700">
    <property type="term" value="F:DNA-binding transcription factor activity"/>
    <property type="evidence" value="ECO:0007669"/>
    <property type="project" value="InterPro"/>
</dbReference>
<dbReference type="Gene3D" id="1.10.10.60">
    <property type="entry name" value="Homeodomain-like"/>
    <property type="match status" value="2"/>
</dbReference>
<dbReference type="InterPro" id="IPR020449">
    <property type="entry name" value="Tscrpt_reg_AraC-type_HTH"/>
</dbReference>
<feature type="domain" description="Response regulatory" evidence="10">
    <location>
        <begin position="20"/>
        <end position="137"/>
    </location>
</feature>
<dbReference type="Pfam" id="PF12833">
    <property type="entry name" value="HTH_18"/>
    <property type="match status" value="1"/>
</dbReference>
<evidence type="ECO:0000259" key="9">
    <source>
        <dbReference type="PROSITE" id="PS01124"/>
    </source>
</evidence>
<dbReference type="InterPro" id="IPR018060">
    <property type="entry name" value="HTH_AraC"/>
</dbReference>
<sequence>MGPSNREGSFSIKGGVTVYKVVIAEDEKMIRKGLVTIVDQLVRDFTVIGEADNGETALHLLAHDCPDVLVTDIRMPKRDGLSLMKEVRDYFPHVRIVVVSGHEEFSYAQQAIQHGVSRYLLKPIDRTEVVSAFDEIKAGLSEAEESYHEDPFIQQVDAYIKAHIDQDITLTDVAKLVHLHPTYFSQWFKDKSGKNFSTYVTEKRLKRAETLLHQTNLRIYEIARMSGYQSQKHFMKLFKKEKQCTPTQYRKKTFMQQK</sequence>
<dbReference type="SMART" id="SM00342">
    <property type="entry name" value="HTH_ARAC"/>
    <property type="match status" value="1"/>
</dbReference>
<keyword evidence="4" id="KW-0902">Two-component regulatory system</keyword>
<proteinExistence type="predicted"/>
<dbReference type="CDD" id="cd17536">
    <property type="entry name" value="REC_YesN-like"/>
    <property type="match status" value="1"/>
</dbReference>
<evidence type="ECO:0000256" key="2">
    <source>
        <dbReference type="ARBA" id="ARBA00022490"/>
    </source>
</evidence>
<evidence type="ECO:0000256" key="4">
    <source>
        <dbReference type="ARBA" id="ARBA00023012"/>
    </source>
</evidence>
<protein>
    <submittedName>
        <fullName evidence="11">Response regulator</fullName>
    </submittedName>
</protein>
<dbReference type="PROSITE" id="PS01124">
    <property type="entry name" value="HTH_ARAC_FAMILY_2"/>
    <property type="match status" value="1"/>
</dbReference>
<comment type="caution">
    <text evidence="11">The sequence shown here is derived from an EMBL/GenBank/DDBJ whole genome shotgun (WGS) entry which is preliminary data.</text>
</comment>
<evidence type="ECO:0000313" key="11">
    <source>
        <dbReference type="EMBL" id="TES49582.1"/>
    </source>
</evidence>
<feature type="modified residue" description="4-aspartylphosphate" evidence="8">
    <location>
        <position position="72"/>
    </location>
</feature>
<feature type="domain" description="HTH araC/xylS-type" evidence="9">
    <location>
        <begin position="154"/>
        <end position="252"/>
    </location>
</feature>
<dbReference type="SMART" id="SM00448">
    <property type="entry name" value="REC"/>
    <property type="match status" value="1"/>
</dbReference>
<evidence type="ECO:0000256" key="1">
    <source>
        <dbReference type="ARBA" id="ARBA00004496"/>
    </source>
</evidence>
<dbReference type="PROSITE" id="PS00041">
    <property type="entry name" value="HTH_ARAC_FAMILY_1"/>
    <property type="match status" value="1"/>
</dbReference>
<dbReference type="GO" id="GO:0000160">
    <property type="term" value="P:phosphorelay signal transduction system"/>
    <property type="evidence" value="ECO:0007669"/>
    <property type="project" value="UniProtKB-KW"/>
</dbReference>
<dbReference type="PROSITE" id="PS50110">
    <property type="entry name" value="RESPONSE_REGULATORY"/>
    <property type="match status" value="1"/>
</dbReference>
<dbReference type="SUPFAM" id="SSF46689">
    <property type="entry name" value="Homeodomain-like"/>
    <property type="match status" value="2"/>
</dbReference>
<dbReference type="SUPFAM" id="SSF52172">
    <property type="entry name" value="CheY-like"/>
    <property type="match status" value="1"/>
</dbReference>
<organism evidence="11 12">
    <name type="scientific">Shouchella lehensis</name>
    <dbReference type="NCBI Taxonomy" id="300825"/>
    <lineage>
        <taxon>Bacteria</taxon>
        <taxon>Bacillati</taxon>
        <taxon>Bacillota</taxon>
        <taxon>Bacilli</taxon>
        <taxon>Bacillales</taxon>
        <taxon>Bacillaceae</taxon>
        <taxon>Shouchella</taxon>
    </lineage>
</organism>
<evidence type="ECO:0000256" key="7">
    <source>
        <dbReference type="ARBA" id="ARBA00023163"/>
    </source>
</evidence>
<dbReference type="GO" id="GO:0043565">
    <property type="term" value="F:sequence-specific DNA binding"/>
    <property type="evidence" value="ECO:0007669"/>
    <property type="project" value="InterPro"/>
</dbReference>
<dbReference type="AlphaFoldDB" id="A0A4Y7WM59"/>
<name>A0A4Y7WM59_9BACI</name>
<dbReference type="PANTHER" id="PTHR42713">
    <property type="entry name" value="HISTIDINE KINASE-RELATED"/>
    <property type="match status" value="1"/>
</dbReference>
<dbReference type="InterPro" id="IPR009057">
    <property type="entry name" value="Homeodomain-like_sf"/>
</dbReference>
<keyword evidence="7" id="KW-0804">Transcription</keyword>
<accession>A0A4Y7WM59</accession>
<gene>
    <name evidence="11" type="ORF">E2L03_08945</name>
</gene>
<dbReference type="PANTHER" id="PTHR42713:SF3">
    <property type="entry name" value="TRANSCRIPTIONAL REGULATORY PROTEIN HPTR"/>
    <property type="match status" value="1"/>
</dbReference>
<dbReference type="Pfam" id="PF00072">
    <property type="entry name" value="Response_reg"/>
    <property type="match status" value="1"/>
</dbReference>
<evidence type="ECO:0000256" key="5">
    <source>
        <dbReference type="ARBA" id="ARBA00023015"/>
    </source>
</evidence>
<keyword evidence="3 8" id="KW-0597">Phosphoprotein</keyword>
<dbReference type="InterPro" id="IPR001789">
    <property type="entry name" value="Sig_transdc_resp-reg_receiver"/>
</dbReference>
<keyword evidence="5" id="KW-0805">Transcription regulation</keyword>
<dbReference type="Gene3D" id="3.40.50.2300">
    <property type="match status" value="1"/>
</dbReference>
<dbReference type="InterPro" id="IPR051552">
    <property type="entry name" value="HptR"/>
</dbReference>
<dbReference type="Proteomes" id="UP000298210">
    <property type="component" value="Unassembled WGS sequence"/>
</dbReference>
<keyword evidence="2" id="KW-0963">Cytoplasm</keyword>
<evidence type="ECO:0000256" key="6">
    <source>
        <dbReference type="ARBA" id="ARBA00023125"/>
    </source>
</evidence>
<evidence type="ECO:0000256" key="8">
    <source>
        <dbReference type="PROSITE-ProRule" id="PRU00169"/>
    </source>
</evidence>
<evidence type="ECO:0000313" key="12">
    <source>
        <dbReference type="Proteomes" id="UP000298210"/>
    </source>
</evidence>
<dbReference type="GO" id="GO:0005737">
    <property type="term" value="C:cytoplasm"/>
    <property type="evidence" value="ECO:0007669"/>
    <property type="project" value="UniProtKB-SubCell"/>
</dbReference>
<evidence type="ECO:0000256" key="3">
    <source>
        <dbReference type="ARBA" id="ARBA00022553"/>
    </source>
</evidence>
<evidence type="ECO:0000259" key="10">
    <source>
        <dbReference type="PROSITE" id="PS50110"/>
    </source>
</evidence>
<dbReference type="PRINTS" id="PR00032">
    <property type="entry name" value="HTHARAC"/>
</dbReference>
<dbReference type="InterPro" id="IPR011006">
    <property type="entry name" value="CheY-like_superfamily"/>
</dbReference>
<dbReference type="InterPro" id="IPR018062">
    <property type="entry name" value="HTH_AraC-typ_CS"/>
</dbReference>
<dbReference type="EMBL" id="SNUX01000002">
    <property type="protein sequence ID" value="TES49582.1"/>
    <property type="molecule type" value="Genomic_DNA"/>
</dbReference>
<comment type="subcellular location">
    <subcellularLocation>
        <location evidence="1">Cytoplasm</location>
    </subcellularLocation>
</comment>
<keyword evidence="6" id="KW-0238">DNA-binding</keyword>